<sequence length="285" mass="31250">MDDIAAFPVSEVEPLVSATEVRRLAPETLPEIFRIGQGADSTAYRAGDLVIRASRRSEVADHMRFEMKLLDRLRGRLPLRVPAPVWLEVRDGVALMAHRYEPGAPFERSTFDGLSGPAQGAALQTVRELWGELHSYTAEAQDLGAERARPFDDAEVVEAHVFPLLTSHERQLCLEALRFGDSGEAELVHHDFAPDHVLHADGTLVAIIDFGDACLSDPIAEIGGRLLNAYGEDFALRILNGDRDALSAAVAYELWDRLAGAANHIKSTGPGGKELDWVRRRLASS</sequence>
<dbReference type="PANTHER" id="PTHR21310:SF15">
    <property type="entry name" value="AMINOGLYCOSIDE PHOSPHOTRANSFERASE DOMAIN-CONTAINING PROTEIN"/>
    <property type="match status" value="1"/>
</dbReference>
<organism evidence="2 3">
    <name type="scientific">Actinopolymorpha rutila</name>
    <dbReference type="NCBI Taxonomy" id="446787"/>
    <lineage>
        <taxon>Bacteria</taxon>
        <taxon>Bacillati</taxon>
        <taxon>Actinomycetota</taxon>
        <taxon>Actinomycetes</taxon>
        <taxon>Propionibacteriales</taxon>
        <taxon>Actinopolymorphaceae</taxon>
        <taxon>Actinopolymorpha</taxon>
    </lineage>
</organism>
<dbReference type="InterPro" id="IPR002575">
    <property type="entry name" value="Aminoglycoside_PTrfase"/>
</dbReference>
<dbReference type="InterPro" id="IPR011009">
    <property type="entry name" value="Kinase-like_dom_sf"/>
</dbReference>
<dbReference type="SUPFAM" id="SSF56112">
    <property type="entry name" value="Protein kinase-like (PK-like)"/>
    <property type="match status" value="1"/>
</dbReference>
<dbReference type="RefSeq" id="WP_179790845.1">
    <property type="nucleotide sequence ID" value="NZ_BAAARR010000045.1"/>
</dbReference>
<dbReference type="Gene3D" id="3.90.1200.10">
    <property type="match status" value="1"/>
</dbReference>
<dbReference type="GO" id="GO:0016301">
    <property type="term" value="F:kinase activity"/>
    <property type="evidence" value="ECO:0007669"/>
    <property type="project" value="UniProtKB-KW"/>
</dbReference>
<gene>
    <name evidence="2" type="ORF">F4554_005939</name>
</gene>
<name>A0A852ZJN6_9ACTN</name>
<reference evidence="2 3" key="1">
    <citation type="submission" date="2020-07" db="EMBL/GenBank/DDBJ databases">
        <title>Sequencing the genomes of 1000 actinobacteria strains.</title>
        <authorList>
            <person name="Klenk H.-P."/>
        </authorList>
    </citation>
    <scope>NUCLEOTIDE SEQUENCE [LARGE SCALE GENOMIC DNA]</scope>
    <source>
        <strain evidence="2 3">DSM 18448</strain>
    </source>
</reference>
<dbReference type="Gene3D" id="3.30.200.20">
    <property type="entry name" value="Phosphorylase Kinase, domain 1"/>
    <property type="match status" value="1"/>
</dbReference>
<accession>A0A852ZJN6</accession>
<evidence type="ECO:0000313" key="3">
    <source>
        <dbReference type="Proteomes" id="UP000579605"/>
    </source>
</evidence>
<keyword evidence="2" id="KW-0808">Transferase</keyword>
<keyword evidence="3" id="KW-1185">Reference proteome</keyword>
<dbReference type="AlphaFoldDB" id="A0A852ZJN6"/>
<dbReference type="EMBL" id="JACBZH010000001">
    <property type="protein sequence ID" value="NYH93301.1"/>
    <property type="molecule type" value="Genomic_DNA"/>
</dbReference>
<evidence type="ECO:0000259" key="1">
    <source>
        <dbReference type="Pfam" id="PF01636"/>
    </source>
</evidence>
<dbReference type="Pfam" id="PF01636">
    <property type="entry name" value="APH"/>
    <property type="match status" value="1"/>
</dbReference>
<dbReference type="Proteomes" id="UP000579605">
    <property type="component" value="Unassembled WGS sequence"/>
</dbReference>
<dbReference type="InterPro" id="IPR051678">
    <property type="entry name" value="AGP_Transferase"/>
</dbReference>
<dbReference type="PANTHER" id="PTHR21310">
    <property type="entry name" value="AMINOGLYCOSIDE PHOSPHOTRANSFERASE-RELATED-RELATED"/>
    <property type="match status" value="1"/>
</dbReference>
<feature type="domain" description="Aminoglycoside phosphotransferase" evidence="1">
    <location>
        <begin position="34"/>
        <end position="247"/>
    </location>
</feature>
<comment type="caution">
    <text evidence="2">The sequence shown here is derived from an EMBL/GenBank/DDBJ whole genome shotgun (WGS) entry which is preliminary data.</text>
</comment>
<keyword evidence="2" id="KW-0418">Kinase</keyword>
<protein>
    <submittedName>
        <fullName evidence="2">Aminoglycoside phosphotransferase (APT) family kinase protein</fullName>
    </submittedName>
</protein>
<proteinExistence type="predicted"/>
<evidence type="ECO:0000313" key="2">
    <source>
        <dbReference type="EMBL" id="NYH93301.1"/>
    </source>
</evidence>